<gene>
    <name evidence="2" type="ORF">P171DRAFT_450463</name>
</gene>
<dbReference type="EMBL" id="MU001492">
    <property type="protein sequence ID" value="KAF2451636.1"/>
    <property type="molecule type" value="Genomic_DNA"/>
</dbReference>
<evidence type="ECO:0000256" key="1">
    <source>
        <dbReference type="SAM" id="MobiDB-lite"/>
    </source>
</evidence>
<name>A0A9P4PWA5_9PLEO</name>
<protein>
    <submittedName>
        <fullName evidence="2">Uncharacterized protein</fullName>
    </submittedName>
</protein>
<reference evidence="2" key="1">
    <citation type="journal article" date="2020" name="Stud. Mycol.">
        <title>101 Dothideomycetes genomes: a test case for predicting lifestyles and emergence of pathogens.</title>
        <authorList>
            <person name="Haridas S."/>
            <person name="Albert R."/>
            <person name="Binder M."/>
            <person name="Bloem J."/>
            <person name="Labutti K."/>
            <person name="Salamov A."/>
            <person name="Andreopoulos B."/>
            <person name="Baker S."/>
            <person name="Barry K."/>
            <person name="Bills G."/>
            <person name="Bluhm B."/>
            <person name="Cannon C."/>
            <person name="Castanera R."/>
            <person name="Culley D."/>
            <person name="Daum C."/>
            <person name="Ezra D."/>
            <person name="Gonzalez J."/>
            <person name="Henrissat B."/>
            <person name="Kuo A."/>
            <person name="Liang C."/>
            <person name="Lipzen A."/>
            <person name="Lutzoni F."/>
            <person name="Magnuson J."/>
            <person name="Mondo S."/>
            <person name="Nolan M."/>
            <person name="Ohm R."/>
            <person name="Pangilinan J."/>
            <person name="Park H.-J."/>
            <person name="Ramirez L."/>
            <person name="Alfaro M."/>
            <person name="Sun H."/>
            <person name="Tritt A."/>
            <person name="Yoshinaga Y."/>
            <person name="Zwiers L.-H."/>
            <person name="Turgeon B."/>
            <person name="Goodwin S."/>
            <person name="Spatafora J."/>
            <person name="Crous P."/>
            <person name="Grigoriev I."/>
        </authorList>
    </citation>
    <scope>NUCLEOTIDE SEQUENCE</scope>
    <source>
        <strain evidence="2">CBS 690.94</strain>
    </source>
</reference>
<dbReference type="Proteomes" id="UP000799764">
    <property type="component" value="Unassembled WGS sequence"/>
</dbReference>
<evidence type="ECO:0000313" key="3">
    <source>
        <dbReference type="Proteomes" id="UP000799764"/>
    </source>
</evidence>
<feature type="region of interest" description="Disordered" evidence="1">
    <location>
        <begin position="234"/>
        <end position="253"/>
    </location>
</feature>
<keyword evidence="3" id="KW-1185">Reference proteome</keyword>
<evidence type="ECO:0000313" key="2">
    <source>
        <dbReference type="EMBL" id="KAF2451636.1"/>
    </source>
</evidence>
<dbReference type="AlphaFoldDB" id="A0A9P4PWA5"/>
<accession>A0A9P4PWA5</accession>
<sequence length="253" mass="27372">MPDKPEARSRQEHIKIYDAPLRNIRIADSGNLLYGFEGIGETERVAVLDLTAYQKVFGKPQVLATRSRVLDSESGISQHIGELTRAGVLREALSQAQPGDSAMLAMTDSGAPALSILRRGSDDGSLVQKSLDPDGNMSMRTLMHLPEGLAKTADITMLRPQKQKAGLQNDSGHVRILLGVPPQDSYSFSSARNSSPKLPLPAVFERDASSITVVNIGTQPWIETSSHPHLLAENAESDKAATREVGVQIARKD</sequence>
<comment type="caution">
    <text evidence="2">The sequence shown here is derived from an EMBL/GenBank/DDBJ whole genome shotgun (WGS) entry which is preliminary data.</text>
</comment>
<proteinExistence type="predicted"/>
<dbReference type="OrthoDB" id="3788635at2759"/>
<organism evidence="2 3">
    <name type="scientific">Karstenula rhodostoma CBS 690.94</name>
    <dbReference type="NCBI Taxonomy" id="1392251"/>
    <lineage>
        <taxon>Eukaryota</taxon>
        <taxon>Fungi</taxon>
        <taxon>Dikarya</taxon>
        <taxon>Ascomycota</taxon>
        <taxon>Pezizomycotina</taxon>
        <taxon>Dothideomycetes</taxon>
        <taxon>Pleosporomycetidae</taxon>
        <taxon>Pleosporales</taxon>
        <taxon>Massarineae</taxon>
        <taxon>Didymosphaeriaceae</taxon>
        <taxon>Karstenula</taxon>
    </lineage>
</organism>